<comment type="subcellular location">
    <subcellularLocation>
        <location evidence="4">Secreted</location>
        <location evidence="4">Extracellular space</location>
        <location evidence="4">Apoplast</location>
    </subcellularLocation>
</comment>
<protein>
    <recommendedName>
        <fullName evidence="4">Dirigent protein</fullName>
    </recommendedName>
</protein>
<gene>
    <name evidence="5" type="ORF">L195_g059813</name>
</gene>
<comment type="caution">
    <text evidence="5">The sequence shown here is derived from an EMBL/GenBank/DDBJ whole genome shotgun (WGS) entry which is preliminary data.</text>
</comment>
<comment type="function">
    <text evidence="4">Dirigent proteins impart stereoselectivity on the phenoxy radical-coupling reaction, yielding optically active lignans from two molecules of coniferyl alcohol in the biosynthesis of lignans, flavonolignans, and alkaloids and thus plays a central role in plant secondary metabolism.</text>
</comment>
<name>A0A2K3K068_TRIPR</name>
<reference evidence="5 6" key="1">
    <citation type="journal article" date="2014" name="Am. J. Bot.">
        <title>Genome assembly and annotation for red clover (Trifolium pratense; Fabaceae).</title>
        <authorList>
            <person name="Istvanek J."/>
            <person name="Jaros M."/>
            <person name="Krenek A."/>
            <person name="Repkova J."/>
        </authorList>
    </citation>
    <scope>NUCLEOTIDE SEQUENCE [LARGE SCALE GENOMIC DNA]</scope>
    <source>
        <strain evidence="6">cv. Tatra</strain>
        <tissue evidence="5">Young leaves</tissue>
    </source>
</reference>
<evidence type="ECO:0000256" key="4">
    <source>
        <dbReference type="RuleBase" id="RU363099"/>
    </source>
</evidence>
<dbReference type="Gene3D" id="2.40.480.10">
    <property type="entry name" value="Allene oxide cyclase-like"/>
    <property type="match status" value="1"/>
</dbReference>
<evidence type="ECO:0000256" key="3">
    <source>
        <dbReference type="ARBA" id="ARBA00022525"/>
    </source>
</evidence>
<feature type="non-terminal residue" evidence="5">
    <location>
        <position position="1"/>
    </location>
</feature>
<sequence length="76" mass="8483">TNDGDDHGIHHEDFNGSTLSILGSNMFMIEPIREMSIVGGTGAFHVVRGYAQAKFHSVDYSKGDAIVEYDMFVFHY</sequence>
<dbReference type="GO" id="GO:0009699">
    <property type="term" value="P:phenylpropanoid biosynthetic process"/>
    <property type="evidence" value="ECO:0007669"/>
    <property type="project" value="UniProtKB-ARBA"/>
</dbReference>
<evidence type="ECO:0000256" key="1">
    <source>
        <dbReference type="ARBA" id="ARBA00010746"/>
    </source>
</evidence>
<comment type="subunit">
    <text evidence="2 4">Homodimer.</text>
</comment>
<evidence type="ECO:0000313" key="5">
    <source>
        <dbReference type="EMBL" id="PNX59691.1"/>
    </source>
</evidence>
<reference evidence="5 6" key="2">
    <citation type="journal article" date="2017" name="Front. Plant Sci.">
        <title>Gene Classification and Mining of Molecular Markers Useful in Red Clover (Trifolium pratense) Breeding.</title>
        <authorList>
            <person name="Istvanek J."/>
            <person name="Dluhosova J."/>
            <person name="Dluhos P."/>
            <person name="Patkova L."/>
            <person name="Nedelnik J."/>
            <person name="Repkova J."/>
        </authorList>
    </citation>
    <scope>NUCLEOTIDE SEQUENCE [LARGE SCALE GENOMIC DNA]</scope>
    <source>
        <strain evidence="6">cv. Tatra</strain>
        <tissue evidence="5">Young leaves</tissue>
    </source>
</reference>
<keyword evidence="3 4" id="KW-0964">Secreted</keyword>
<dbReference type="Pfam" id="PF03018">
    <property type="entry name" value="Dirigent"/>
    <property type="match status" value="1"/>
</dbReference>
<evidence type="ECO:0000313" key="6">
    <source>
        <dbReference type="Proteomes" id="UP000236291"/>
    </source>
</evidence>
<keyword evidence="4" id="KW-0052">Apoplast</keyword>
<comment type="similarity">
    <text evidence="1 4">Belongs to the plant dirigent protein family.</text>
</comment>
<dbReference type="AlphaFoldDB" id="A0A2K3K068"/>
<dbReference type="GO" id="GO:0048046">
    <property type="term" value="C:apoplast"/>
    <property type="evidence" value="ECO:0007669"/>
    <property type="project" value="UniProtKB-SubCell"/>
</dbReference>
<evidence type="ECO:0000256" key="2">
    <source>
        <dbReference type="ARBA" id="ARBA00011738"/>
    </source>
</evidence>
<proteinExistence type="inferred from homology"/>
<dbReference type="PANTHER" id="PTHR21495">
    <property type="entry name" value="NUCLEOPORIN-RELATED"/>
    <property type="match status" value="1"/>
</dbReference>
<dbReference type="EMBL" id="ASHM01133129">
    <property type="protein sequence ID" value="PNX59691.1"/>
    <property type="molecule type" value="Genomic_DNA"/>
</dbReference>
<dbReference type="InterPro" id="IPR044859">
    <property type="entry name" value="Allene_oxi_cyc_Dirigent"/>
</dbReference>
<dbReference type="InterPro" id="IPR004265">
    <property type="entry name" value="Dirigent"/>
</dbReference>
<accession>A0A2K3K068</accession>
<dbReference type="STRING" id="57577.A0A2K3K068"/>
<organism evidence="5 6">
    <name type="scientific">Trifolium pratense</name>
    <name type="common">Red clover</name>
    <dbReference type="NCBI Taxonomy" id="57577"/>
    <lineage>
        <taxon>Eukaryota</taxon>
        <taxon>Viridiplantae</taxon>
        <taxon>Streptophyta</taxon>
        <taxon>Embryophyta</taxon>
        <taxon>Tracheophyta</taxon>
        <taxon>Spermatophyta</taxon>
        <taxon>Magnoliopsida</taxon>
        <taxon>eudicotyledons</taxon>
        <taxon>Gunneridae</taxon>
        <taxon>Pentapetalae</taxon>
        <taxon>rosids</taxon>
        <taxon>fabids</taxon>
        <taxon>Fabales</taxon>
        <taxon>Fabaceae</taxon>
        <taxon>Papilionoideae</taxon>
        <taxon>50 kb inversion clade</taxon>
        <taxon>NPAAA clade</taxon>
        <taxon>Hologalegina</taxon>
        <taxon>IRL clade</taxon>
        <taxon>Trifolieae</taxon>
        <taxon>Trifolium</taxon>
    </lineage>
</organism>
<dbReference type="Proteomes" id="UP000236291">
    <property type="component" value="Unassembled WGS sequence"/>
</dbReference>